<protein>
    <recommendedName>
        <fullName evidence="1">PHP domain-containing protein</fullName>
    </recommendedName>
</protein>
<dbReference type="GO" id="GO:0004534">
    <property type="term" value="F:5'-3' RNA exonuclease activity"/>
    <property type="evidence" value="ECO:0007669"/>
    <property type="project" value="TreeGrafter"/>
</dbReference>
<dbReference type="RefSeq" id="WP_281814396.1">
    <property type="nucleotide sequence ID" value="NZ_BRLB01000003.1"/>
</dbReference>
<dbReference type="Proteomes" id="UP001144256">
    <property type="component" value="Unassembled WGS sequence"/>
</dbReference>
<gene>
    <name evidence="2" type="ORF">SH1V18_16310</name>
</gene>
<dbReference type="AlphaFoldDB" id="A0A9W5YAK2"/>
<dbReference type="PANTHER" id="PTHR42924">
    <property type="entry name" value="EXONUCLEASE"/>
    <property type="match status" value="1"/>
</dbReference>
<evidence type="ECO:0000313" key="2">
    <source>
        <dbReference type="EMBL" id="GKX29151.1"/>
    </source>
</evidence>
<organism evidence="2 3">
    <name type="scientific">Vallitalea longa</name>
    <dbReference type="NCBI Taxonomy" id="2936439"/>
    <lineage>
        <taxon>Bacteria</taxon>
        <taxon>Bacillati</taxon>
        <taxon>Bacillota</taxon>
        <taxon>Clostridia</taxon>
        <taxon>Lachnospirales</taxon>
        <taxon>Vallitaleaceae</taxon>
        <taxon>Vallitalea</taxon>
    </lineage>
</organism>
<sequence length="224" mass="25689">MYKYDLHVHTKETSPCGNVSAKDMIKIYKENGYSGVVVTDHYRPSFFDNSEYLTWDEKIDDYLKGYKLAYSEGEKYDIDVLLGIELAFKAEGDKTNDYLIYGITEELLRSNTDILELGITGLSEFCRENDLLLYQAHPLRKYCYLADITLLDGIEVHNGNPRHDSHNNEIEKIAKDNDMPMISGSDYHDPGDENRGGIFVSTRITTNEELLVILKSKNYTLFKG</sequence>
<proteinExistence type="predicted"/>
<dbReference type="CDD" id="cd07432">
    <property type="entry name" value="PHP_HisPPase"/>
    <property type="match status" value="1"/>
</dbReference>
<dbReference type="InterPro" id="IPR004013">
    <property type="entry name" value="PHP_dom"/>
</dbReference>
<dbReference type="Gene3D" id="3.20.20.140">
    <property type="entry name" value="Metal-dependent hydrolases"/>
    <property type="match status" value="1"/>
</dbReference>
<evidence type="ECO:0000259" key="1">
    <source>
        <dbReference type="Pfam" id="PF02811"/>
    </source>
</evidence>
<evidence type="ECO:0000313" key="3">
    <source>
        <dbReference type="Proteomes" id="UP001144256"/>
    </source>
</evidence>
<dbReference type="SUPFAM" id="SSF89550">
    <property type="entry name" value="PHP domain-like"/>
    <property type="match status" value="1"/>
</dbReference>
<dbReference type="Pfam" id="PF02811">
    <property type="entry name" value="PHP"/>
    <property type="match status" value="1"/>
</dbReference>
<feature type="domain" description="PHP" evidence="1">
    <location>
        <begin position="5"/>
        <end position="127"/>
    </location>
</feature>
<keyword evidence="3" id="KW-1185">Reference proteome</keyword>
<dbReference type="InterPro" id="IPR052018">
    <property type="entry name" value="PHP_domain"/>
</dbReference>
<dbReference type="PANTHER" id="PTHR42924:SF3">
    <property type="entry name" value="POLYMERASE_HISTIDINOL PHOSPHATASE N-TERMINAL DOMAIN-CONTAINING PROTEIN"/>
    <property type="match status" value="1"/>
</dbReference>
<comment type="caution">
    <text evidence="2">The sequence shown here is derived from an EMBL/GenBank/DDBJ whole genome shotgun (WGS) entry which is preliminary data.</text>
</comment>
<accession>A0A9W5YAK2</accession>
<dbReference type="InterPro" id="IPR016195">
    <property type="entry name" value="Pol/histidinol_Pase-like"/>
</dbReference>
<dbReference type="EMBL" id="BRLB01000003">
    <property type="protein sequence ID" value="GKX29151.1"/>
    <property type="molecule type" value="Genomic_DNA"/>
</dbReference>
<name>A0A9W5YAK2_9FIRM</name>
<dbReference type="GO" id="GO:0035312">
    <property type="term" value="F:5'-3' DNA exonuclease activity"/>
    <property type="evidence" value="ECO:0007669"/>
    <property type="project" value="TreeGrafter"/>
</dbReference>
<reference evidence="2" key="1">
    <citation type="submission" date="2022-06" db="EMBL/GenBank/DDBJ databases">
        <title>Vallitalea longa sp. nov., an anaerobic bacterium isolated from marine sediment.</title>
        <authorList>
            <person name="Hirano S."/>
            <person name="Terahara T."/>
            <person name="Mori K."/>
            <person name="Hamada M."/>
            <person name="Matsumoto R."/>
            <person name="Kobayashi T."/>
        </authorList>
    </citation>
    <scope>NUCLEOTIDE SEQUENCE</scope>
    <source>
        <strain evidence="2">SH18-1</strain>
    </source>
</reference>